<proteinExistence type="predicted"/>
<keyword evidence="4" id="KW-1185">Reference proteome</keyword>
<gene>
    <name evidence="2" type="ordered locus">Nmul_D2824</name>
    <name evidence="3" type="ORF">SAMN05216403_14315</name>
</gene>
<dbReference type="EMBL" id="CP000106">
    <property type="protein sequence ID" value="ABB76111.1"/>
    <property type="molecule type" value="Genomic_DNA"/>
</dbReference>
<dbReference type="PROSITE" id="PS50943">
    <property type="entry name" value="HTH_CROC1"/>
    <property type="match status" value="1"/>
</dbReference>
<dbReference type="RefSeq" id="WP_011382092.1">
    <property type="nucleotide sequence ID" value="NC_007617.1"/>
</dbReference>
<dbReference type="SMART" id="SM00530">
    <property type="entry name" value="HTH_XRE"/>
    <property type="match status" value="1"/>
</dbReference>
<evidence type="ECO:0000313" key="4">
    <source>
        <dbReference type="Proteomes" id="UP000002718"/>
    </source>
</evidence>
<dbReference type="EMBL" id="FNVK01000043">
    <property type="protein sequence ID" value="SEG18299.1"/>
    <property type="molecule type" value="Genomic_DNA"/>
</dbReference>
<feature type="domain" description="HTH cro/C1-type" evidence="1">
    <location>
        <begin position="15"/>
        <end position="77"/>
    </location>
</feature>
<dbReference type="SUPFAM" id="SSF47413">
    <property type="entry name" value="lambda repressor-like DNA-binding domains"/>
    <property type="match status" value="1"/>
</dbReference>
<keyword evidence="2" id="KW-0614">Plasmid</keyword>
<dbReference type="AlphaFoldDB" id="Q2Y559"/>
<sequence>MTTIRQDHVTFGSYIAEARKKLSMSQKELAARILREEDGQPISPQYLNDIERDRRSPTSDHLIQQFAKVLQIDADYLHYLSGKLPEEIRQRNLSQDDVKAAFMAFRKPNKK</sequence>
<dbReference type="eggNOG" id="COG1396">
    <property type="taxonomic scope" value="Bacteria"/>
</dbReference>
<organism evidence="2 4">
    <name type="scientific">Nitrosospira multiformis (strain ATCC 25196 / NCIMB 11849 / C 71)</name>
    <dbReference type="NCBI Taxonomy" id="323848"/>
    <lineage>
        <taxon>Bacteria</taxon>
        <taxon>Pseudomonadati</taxon>
        <taxon>Pseudomonadota</taxon>
        <taxon>Betaproteobacteria</taxon>
        <taxon>Nitrosomonadales</taxon>
        <taxon>Nitrosomonadaceae</taxon>
        <taxon>Nitrosospira</taxon>
    </lineage>
</organism>
<protein>
    <submittedName>
        <fullName evidence="2">Transcriptional regulator, XRE family</fullName>
    </submittedName>
</protein>
<dbReference type="Proteomes" id="UP000002718">
    <property type="component" value="Plasmid 3"/>
</dbReference>
<reference evidence="4" key="1">
    <citation type="submission" date="2005-08" db="EMBL/GenBank/DDBJ databases">
        <title>Complete sequence of plasmid 3 of Nitrosospira multiformis ATCC 25196.</title>
        <authorList>
            <person name="Hammon N."/>
            <person name="Israni S."/>
            <person name="Pitluck S."/>
            <person name="Chain P."/>
            <person name="Malfatti S."/>
            <person name="Shin M."/>
            <person name="Vergez L."/>
            <person name="Schmutz J."/>
            <person name="Larimer F."/>
            <person name="Land M."/>
            <person name="Hauser L."/>
            <person name="Kyrpides N."/>
            <person name="Lykidis A."/>
            <person name="Richardson P."/>
        </authorList>
    </citation>
    <scope>NUCLEOTIDE SEQUENCE [LARGE SCALE GENOMIC DNA]</scope>
    <source>
        <strain evidence="4">ATCC 25196 / NCIMB 11849 / C 71</strain>
        <plasmid evidence="4">pNITMU3</plasmid>
    </source>
</reference>
<evidence type="ECO:0000259" key="1">
    <source>
        <dbReference type="PROSITE" id="PS50943"/>
    </source>
</evidence>
<dbReference type="InterPro" id="IPR001387">
    <property type="entry name" value="Cro/C1-type_HTH"/>
</dbReference>
<reference evidence="2 4" key="3">
    <citation type="journal article" date="2008" name="Appl. Environ. Microbiol.">
        <title>Complete genome sequence of Nitrosospira multiformis, an ammonia-oxidizing bacterium from the soil environment.</title>
        <authorList>
            <person name="Norton J.M."/>
            <person name="Klotz M.G."/>
            <person name="Stein L.Y."/>
            <person name="Arp D.J."/>
            <person name="Bottomley P.J."/>
            <person name="Chain P.S."/>
            <person name="Hauser L.J."/>
            <person name="Land M.L."/>
            <person name="Larimer F.W."/>
            <person name="Shin M.W."/>
            <person name="Starkenburg S.R."/>
        </authorList>
    </citation>
    <scope>NUCLEOTIDE SEQUENCE [LARGE SCALE GENOMIC DNA]</scope>
    <source>
        <strain evidence="2">ATCC 25196</strain>
        <strain evidence="4">ATCC 25196 / NCIMB 11849 / C 71</strain>
        <plasmid evidence="2">3</plasmid>
        <plasmid evidence="4">pNITMU3</plasmid>
    </source>
</reference>
<dbReference type="Proteomes" id="UP000236751">
    <property type="component" value="Unassembled WGS sequence"/>
</dbReference>
<name>Q2Y559_NITMU</name>
<dbReference type="OrthoDB" id="8527218at2"/>
<dbReference type="HOGENOM" id="CLU_179205_0_0_4"/>
<reference evidence="3 5" key="4">
    <citation type="submission" date="2016-10" db="EMBL/GenBank/DDBJ databases">
        <authorList>
            <person name="de Groot N.N."/>
        </authorList>
    </citation>
    <scope>NUCLEOTIDE SEQUENCE [LARGE SCALE GENOMIC DNA]</scope>
    <source>
        <strain evidence="3 5">Nl13</strain>
    </source>
</reference>
<geneLocation type="plasmid" evidence="2">
    <name>3</name>
</geneLocation>
<evidence type="ECO:0000313" key="2">
    <source>
        <dbReference type="EMBL" id="ABB76111.1"/>
    </source>
</evidence>
<geneLocation type="plasmid" evidence="4">
    <name>pNITMU3</name>
</geneLocation>
<evidence type="ECO:0000313" key="3">
    <source>
        <dbReference type="EMBL" id="SEG18299.1"/>
    </source>
</evidence>
<reference evidence="2" key="2">
    <citation type="submission" date="2005-08" db="EMBL/GenBank/DDBJ databases">
        <title>Complete sequence of Plasmid 3 of Nitrosospira multiformis ATCC 25196.</title>
        <authorList>
            <consortium name="US DOE Joint Genome Institute"/>
            <person name="Copeland A."/>
            <person name="Lucas S."/>
            <person name="Lapidus A."/>
            <person name="Barry K."/>
            <person name="Detter J.C."/>
            <person name="Glavina T."/>
            <person name="Hammon N."/>
            <person name="Israni S."/>
            <person name="Pitluck S."/>
            <person name="Chain P."/>
            <person name="Malfatti S."/>
            <person name="Shin M."/>
            <person name="Vergez L."/>
            <person name="Schmutz J."/>
            <person name="Larimer F."/>
            <person name="Land M."/>
            <person name="Hauser L."/>
            <person name="Kyrpides N."/>
            <person name="Lykidis A."/>
            <person name="Richardson P."/>
        </authorList>
    </citation>
    <scope>NUCLEOTIDE SEQUENCE</scope>
    <source>
        <strain evidence="2">ATCC 25196</strain>
        <plasmid evidence="2">3</plasmid>
    </source>
</reference>
<dbReference type="Gene3D" id="1.10.260.40">
    <property type="entry name" value="lambda repressor-like DNA-binding domains"/>
    <property type="match status" value="1"/>
</dbReference>
<dbReference type="InterPro" id="IPR010982">
    <property type="entry name" value="Lambda_DNA-bd_dom_sf"/>
</dbReference>
<dbReference type="KEGG" id="nmu:Nmul_D2824"/>
<dbReference type="CDD" id="cd00093">
    <property type="entry name" value="HTH_XRE"/>
    <property type="match status" value="1"/>
</dbReference>
<dbReference type="Pfam" id="PF01381">
    <property type="entry name" value="HTH_3"/>
    <property type="match status" value="1"/>
</dbReference>
<evidence type="ECO:0000313" key="5">
    <source>
        <dbReference type="Proteomes" id="UP000236751"/>
    </source>
</evidence>
<accession>Q2Y559</accession>
<dbReference type="GO" id="GO:0003677">
    <property type="term" value="F:DNA binding"/>
    <property type="evidence" value="ECO:0007669"/>
    <property type="project" value="InterPro"/>
</dbReference>